<sequence>MAEKSALLILDALSRALVEPSGAPLFASKGEPGLFPSSTGPAKAAAQRCKDEGWLTTIRNETRGKVHREVCILTETGMSYLMQQANPRRLLEDFVRVLEAREEQIDHLLNAANAMRQSMDALYGAAQQILPKLQAAETASKASPNGLAHASTSANASHLGKPPEAESAVAVATCARPTNEPPATAQSQGDSGDDAADRLAHAILERLAVWHASAGASQDCPLPTLYRRLHAEGFEPTIGGFHDCLRRLVEEDLLYLHPWTGPLYALPEPPFALLVGHEIAYYASRR</sequence>
<dbReference type="Proteomes" id="UP000464378">
    <property type="component" value="Chromosome"/>
</dbReference>
<evidence type="ECO:0000313" key="3">
    <source>
        <dbReference type="Proteomes" id="UP000464378"/>
    </source>
</evidence>
<protein>
    <submittedName>
        <fullName evidence="2">Uncharacterized protein</fullName>
    </submittedName>
</protein>
<gene>
    <name evidence="2" type="ORF">GMBLW1_51450</name>
</gene>
<feature type="region of interest" description="Disordered" evidence="1">
    <location>
        <begin position="140"/>
        <end position="171"/>
    </location>
</feature>
<keyword evidence="3" id="KW-1185">Reference proteome</keyword>
<evidence type="ECO:0000313" key="2">
    <source>
        <dbReference type="EMBL" id="VIP04048.1"/>
    </source>
</evidence>
<reference evidence="2" key="1">
    <citation type="submission" date="2019-04" db="EMBL/GenBank/DDBJ databases">
        <authorList>
            <consortium name="Science for Life Laboratories"/>
        </authorList>
    </citation>
    <scope>NUCLEOTIDE SEQUENCE</scope>
    <source>
        <strain evidence="2">MBLW1</strain>
    </source>
</reference>
<proteinExistence type="predicted"/>
<evidence type="ECO:0000256" key="1">
    <source>
        <dbReference type="SAM" id="MobiDB-lite"/>
    </source>
</evidence>
<dbReference type="EMBL" id="LR586016">
    <property type="protein sequence ID" value="VIP04048.1"/>
    <property type="molecule type" value="Genomic_DNA"/>
</dbReference>
<organism evidence="2">
    <name type="scientific">Tuwongella immobilis</name>
    <dbReference type="NCBI Taxonomy" id="692036"/>
    <lineage>
        <taxon>Bacteria</taxon>
        <taxon>Pseudomonadati</taxon>
        <taxon>Planctomycetota</taxon>
        <taxon>Planctomycetia</taxon>
        <taxon>Gemmatales</taxon>
        <taxon>Gemmataceae</taxon>
        <taxon>Tuwongella</taxon>
    </lineage>
</organism>
<dbReference type="InParanoid" id="A0A6C2YQX5"/>
<dbReference type="EMBL" id="LR593887">
    <property type="protein sequence ID" value="VTS05463.1"/>
    <property type="molecule type" value="Genomic_DNA"/>
</dbReference>
<dbReference type="RefSeq" id="WP_162659180.1">
    <property type="nucleotide sequence ID" value="NZ_LR593887.1"/>
</dbReference>
<dbReference type="AlphaFoldDB" id="A0A6C2YQX5"/>
<name>A0A6C2YQX5_9BACT</name>
<dbReference type="KEGG" id="tim:GMBLW1_51450"/>
<accession>A0A6C2YQX5</accession>